<sequence length="86" mass="9425">MATGKVADVTNCASADGTDIRQWSWLNNTCQRFRLVLTAVGGWVRLTNQATGKVADVANCGTGDGADVRLWSWLNNNCQQWQLQPV</sequence>
<dbReference type="AlphaFoldDB" id="A0A6F8Y8F8"/>
<dbReference type="InterPro" id="IPR000772">
    <property type="entry name" value="Ricin_B_lectin"/>
</dbReference>
<gene>
    <name evidence="2" type="ORF">Pflav_087850</name>
</gene>
<protein>
    <recommendedName>
        <fullName evidence="1">Ricin B lectin domain-containing protein</fullName>
    </recommendedName>
</protein>
<proteinExistence type="predicted"/>
<dbReference type="InterPro" id="IPR035992">
    <property type="entry name" value="Ricin_B-like_lectins"/>
</dbReference>
<dbReference type="KEGG" id="pfla:Pflav_087850"/>
<evidence type="ECO:0000313" key="2">
    <source>
        <dbReference type="EMBL" id="BCB82375.1"/>
    </source>
</evidence>
<organism evidence="2 3">
    <name type="scientific">Phytohabitans flavus</name>
    <dbReference type="NCBI Taxonomy" id="1076124"/>
    <lineage>
        <taxon>Bacteria</taxon>
        <taxon>Bacillati</taxon>
        <taxon>Actinomycetota</taxon>
        <taxon>Actinomycetes</taxon>
        <taxon>Micromonosporales</taxon>
        <taxon>Micromonosporaceae</taxon>
    </lineage>
</organism>
<feature type="domain" description="Ricin B lectin" evidence="1">
    <location>
        <begin position="2"/>
        <end position="71"/>
    </location>
</feature>
<keyword evidence="3" id="KW-1185">Reference proteome</keyword>
<reference evidence="2 3" key="1">
    <citation type="submission" date="2020-03" db="EMBL/GenBank/DDBJ databases">
        <title>Whole genome shotgun sequence of Phytohabitans flavus NBRC 107702.</title>
        <authorList>
            <person name="Komaki H."/>
            <person name="Tamura T."/>
        </authorList>
    </citation>
    <scope>NUCLEOTIDE SEQUENCE [LARGE SCALE GENOMIC DNA]</scope>
    <source>
        <strain evidence="2 3">NBRC 107702</strain>
    </source>
</reference>
<dbReference type="EMBL" id="AP022870">
    <property type="protein sequence ID" value="BCB82375.1"/>
    <property type="molecule type" value="Genomic_DNA"/>
</dbReference>
<name>A0A6F8Y8F8_9ACTN</name>
<dbReference type="Proteomes" id="UP000502508">
    <property type="component" value="Chromosome"/>
</dbReference>
<dbReference type="Gene3D" id="2.80.10.50">
    <property type="match status" value="2"/>
</dbReference>
<reference evidence="2 3" key="2">
    <citation type="submission" date="2020-03" db="EMBL/GenBank/DDBJ databases">
        <authorList>
            <person name="Ichikawa N."/>
            <person name="Kimura A."/>
            <person name="Kitahashi Y."/>
            <person name="Uohara A."/>
        </authorList>
    </citation>
    <scope>NUCLEOTIDE SEQUENCE [LARGE SCALE GENOMIC DNA]</scope>
    <source>
        <strain evidence="2 3">NBRC 107702</strain>
    </source>
</reference>
<accession>A0A6F8Y8F8</accession>
<evidence type="ECO:0000259" key="1">
    <source>
        <dbReference type="Pfam" id="PF14200"/>
    </source>
</evidence>
<dbReference type="Pfam" id="PF14200">
    <property type="entry name" value="RicinB_lectin_2"/>
    <property type="match status" value="1"/>
</dbReference>
<evidence type="ECO:0000313" key="3">
    <source>
        <dbReference type="Proteomes" id="UP000502508"/>
    </source>
</evidence>
<dbReference type="SUPFAM" id="SSF50370">
    <property type="entry name" value="Ricin B-like lectins"/>
    <property type="match status" value="1"/>
</dbReference>